<organism evidence="2 3">
    <name type="scientific">Kineosporia mesophila</name>
    <dbReference type="NCBI Taxonomy" id="566012"/>
    <lineage>
        <taxon>Bacteria</taxon>
        <taxon>Bacillati</taxon>
        <taxon>Actinomycetota</taxon>
        <taxon>Actinomycetes</taxon>
        <taxon>Kineosporiales</taxon>
        <taxon>Kineosporiaceae</taxon>
        <taxon>Kineosporia</taxon>
    </lineage>
</organism>
<evidence type="ECO:0000256" key="1">
    <source>
        <dbReference type="ARBA" id="ARBA00001962"/>
    </source>
</evidence>
<comment type="cofactor">
    <cofactor evidence="1">
        <name>Fe cation</name>
        <dbReference type="ChEBI" id="CHEBI:24875"/>
    </cofactor>
</comment>
<dbReference type="InterPro" id="IPR012348">
    <property type="entry name" value="RNR-like"/>
</dbReference>
<name>A0ABP7A9Q0_9ACTN</name>
<sequence>MTATNETAPVVGLLDVEDTPAARDSRLPEPRALYNQWEKQQWAIAQVNVRRDHEQWETLRPFARQELLGALNELETGEVFVSRTLSTLVGFAPSDPDRLFLSTQVADEARHAQFFQDYRLEAVGLEDAADDDDSAYAQLFEPTLRTSLEQVAATGGDVGWWHTAVVEYHLVTEGILAAAALHLTRRIARRFSLPALEEGLGNVIRDESRHFTYGLAVTRQAAEGPLRDRITQVYLNGVEASARIMVNPQRKSAAPVLRPALLQRAALLSTQWDLTRTRALRQLRLMGLPELREDAEKIWDRTLETALSEYADVWGTPHPVAAAR</sequence>
<reference evidence="3" key="1">
    <citation type="journal article" date="2019" name="Int. J. Syst. Evol. Microbiol.">
        <title>The Global Catalogue of Microorganisms (GCM) 10K type strain sequencing project: providing services to taxonomists for standard genome sequencing and annotation.</title>
        <authorList>
            <consortium name="The Broad Institute Genomics Platform"/>
            <consortium name="The Broad Institute Genome Sequencing Center for Infectious Disease"/>
            <person name="Wu L."/>
            <person name="Ma J."/>
        </authorList>
    </citation>
    <scope>NUCLEOTIDE SEQUENCE [LARGE SCALE GENOMIC DNA]</scope>
    <source>
        <strain evidence="3">JCM 16902</strain>
    </source>
</reference>
<accession>A0ABP7A9Q0</accession>
<keyword evidence="3" id="KW-1185">Reference proteome</keyword>
<dbReference type="Proteomes" id="UP001501074">
    <property type="component" value="Unassembled WGS sequence"/>
</dbReference>
<dbReference type="InterPro" id="IPR000358">
    <property type="entry name" value="RNR_small_fam"/>
</dbReference>
<dbReference type="RefSeq" id="WP_231488928.1">
    <property type="nucleotide sequence ID" value="NZ_BAAAZO010000010.1"/>
</dbReference>
<proteinExistence type="predicted"/>
<evidence type="ECO:0000313" key="3">
    <source>
        <dbReference type="Proteomes" id="UP001501074"/>
    </source>
</evidence>
<gene>
    <name evidence="2" type="ORF">GCM10022223_51150</name>
</gene>
<dbReference type="InterPro" id="IPR009078">
    <property type="entry name" value="Ferritin-like_SF"/>
</dbReference>
<comment type="caution">
    <text evidence="2">The sequence shown here is derived from an EMBL/GenBank/DDBJ whole genome shotgun (WGS) entry which is preliminary data.</text>
</comment>
<dbReference type="SUPFAM" id="SSF47240">
    <property type="entry name" value="Ferritin-like"/>
    <property type="match status" value="1"/>
</dbReference>
<protein>
    <submittedName>
        <fullName evidence="2">Uncharacterized protein</fullName>
    </submittedName>
</protein>
<evidence type="ECO:0000313" key="2">
    <source>
        <dbReference type="EMBL" id="GAA3627618.1"/>
    </source>
</evidence>
<dbReference type="Gene3D" id="1.10.620.20">
    <property type="entry name" value="Ribonucleotide Reductase, subunit A"/>
    <property type="match status" value="1"/>
</dbReference>
<dbReference type="Pfam" id="PF00268">
    <property type="entry name" value="Ribonuc_red_sm"/>
    <property type="match status" value="1"/>
</dbReference>
<dbReference type="EMBL" id="BAAAZO010000010">
    <property type="protein sequence ID" value="GAA3627618.1"/>
    <property type="molecule type" value="Genomic_DNA"/>
</dbReference>